<dbReference type="InterPro" id="IPR002645">
    <property type="entry name" value="STAS_dom"/>
</dbReference>
<dbReference type="Gene3D" id="3.30.750.24">
    <property type="entry name" value="STAS domain"/>
    <property type="match status" value="1"/>
</dbReference>
<dbReference type="SUPFAM" id="SSF52091">
    <property type="entry name" value="SpoIIaa-like"/>
    <property type="match status" value="1"/>
</dbReference>
<organism evidence="2">
    <name type="scientific">hydrothermal vent metagenome</name>
    <dbReference type="NCBI Taxonomy" id="652676"/>
    <lineage>
        <taxon>unclassified sequences</taxon>
        <taxon>metagenomes</taxon>
        <taxon>ecological metagenomes</taxon>
    </lineage>
</organism>
<dbReference type="CDD" id="cd07043">
    <property type="entry name" value="STAS_anti-anti-sigma_factors"/>
    <property type="match status" value="1"/>
</dbReference>
<dbReference type="InterPro" id="IPR052746">
    <property type="entry name" value="MlaB_ABC_Transporter"/>
</dbReference>
<name>A0A3B0YC33_9ZZZZ</name>
<sequence length="96" mass="11148">MDSKNLFQVTMNESMDISKAQELKNQLQEALLQQDGIHLDMSNLERIDTAVIQLLMIFAKTAESKKIPIEWDRQSNVFNRAVRILNVEEYFFQTAA</sequence>
<evidence type="ECO:0000313" key="2">
    <source>
        <dbReference type="EMBL" id="VAW74370.1"/>
    </source>
</evidence>
<dbReference type="Pfam" id="PF13466">
    <property type="entry name" value="STAS_2"/>
    <property type="match status" value="1"/>
</dbReference>
<dbReference type="PANTHER" id="PTHR35849:SF2">
    <property type="entry name" value="BLR2341 PROTEIN"/>
    <property type="match status" value="1"/>
</dbReference>
<reference evidence="2" key="1">
    <citation type="submission" date="2018-06" db="EMBL/GenBank/DDBJ databases">
        <authorList>
            <person name="Zhirakovskaya E."/>
        </authorList>
    </citation>
    <scope>NUCLEOTIDE SEQUENCE</scope>
</reference>
<proteinExistence type="predicted"/>
<dbReference type="InterPro" id="IPR058548">
    <property type="entry name" value="MlaB-like_STAS"/>
</dbReference>
<feature type="domain" description="STAS" evidence="1">
    <location>
        <begin position="1"/>
        <end position="96"/>
    </location>
</feature>
<dbReference type="AlphaFoldDB" id="A0A3B0YC33"/>
<dbReference type="PROSITE" id="PS50801">
    <property type="entry name" value="STAS"/>
    <property type="match status" value="1"/>
</dbReference>
<evidence type="ECO:0000259" key="1">
    <source>
        <dbReference type="PROSITE" id="PS50801"/>
    </source>
</evidence>
<dbReference type="EMBL" id="UOFL01000058">
    <property type="protein sequence ID" value="VAW74370.1"/>
    <property type="molecule type" value="Genomic_DNA"/>
</dbReference>
<dbReference type="InterPro" id="IPR036513">
    <property type="entry name" value="STAS_dom_sf"/>
</dbReference>
<accession>A0A3B0YC33</accession>
<dbReference type="PANTHER" id="PTHR35849">
    <property type="entry name" value="BLR2341 PROTEIN"/>
    <property type="match status" value="1"/>
</dbReference>
<protein>
    <recommendedName>
        <fullName evidence="1">STAS domain-containing protein</fullName>
    </recommendedName>
</protein>
<gene>
    <name evidence="2" type="ORF">MNBD_GAMMA12-141</name>
</gene>